<dbReference type="Pfam" id="PF01476">
    <property type="entry name" value="LysM"/>
    <property type="match status" value="1"/>
</dbReference>
<dbReference type="AlphaFoldDB" id="A0AAW9QUX8"/>
<keyword evidence="2" id="KW-0732">Signal</keyword>
<dbReference type="Proteomes" id="UP001364472">
    <property type="component" value="Unassembled WGS sequence"/>
</dbReference>
<reference evidence="4 5" key="1">
    <citation type="journal article" date="2016" name="Antonie Van Leeuwenhoek">
        <title>Denitratimonas tolerans gen. nov., sp. nov., a denitrifying bacterium isolated from a bioreactor for tannery wastewater treatment.</title>
        <authorList>
            <person name="Han S.I."/>
            <person name="Kim J.O."/>
            <person name="Lee Y.R."/>
            <person name="Ekpeghere K.I."/>
            <person name="Koh S.C."/>
            <person name="Whang K.S."/>
        </authorList>
    </citation>
    <scope>NUCLEOTIDE SEQUENCE [LARGE SCALE GENOMIC DNA]</scope>
    <source>
        <strain evidence="4 5">KACC 17565</strain>
    </source>
</reference>
<gene>
    <name evidence="4" type="ORF">WB794_02820</name>
</gene>
<protein>
    <submittedName>
        <fullName evidence="4">Transglycosylase SLT domain-containing protein</fullName>
    </submittedName>
</protein>
<dbReference type="InterPro" id="IPR008258">
    <property type="entry name" value="Transglycosylase_SLT_dom_1"/>
</dbReference>
<dbReference type="Pfam" id="PF01464">
    <property type="entry name" value="SLT"/>
    <property type="match status" value="1"/>
</dbReference>
<name>A0AAW9QUX8_9GAMM</name>
<proteinExistence type="inferred from homology"/>
<dbReference type="RefSeq" id="WP_337334327.1">
    <property type="nucleotide sequence ID" value="NZ_JBBDHC010000003.1"/>
</dbReference>
<dbReference type="PROSITE" id="PS51257">
    <property type="entry name" value="PROKAR_LIPOPROTEIN"/>
    <property type="match status" value="1"/>
</dbReference>
<dbReference type="InterPro" id="IPR023346">
    <property type="entry name" value="Lysozyme-like_dom_sf"/>
</dbReference>
<dbReference type="Gene3D" id="1.10.530.10">
    <property type="match status" value="1"/>
</dbReference>
<dbReference type="CDD" id="cd00118">
    <property type="entry name" value="LysM"/>
    <property type="match status" value="1"/>
</dbReference>
<feature type="signal peptide" evidence="2">
    <location>
        <begin position="1"/>
        <end position="16"/>
    </location>
</feature>
<dbReference type="PANTHER" id="PTHR37423">
    <property type="entry name" value="SOLUBLE LYTIC MUREIN TRANSGLYCOSYLASE-RELATED"/>
    <property type="match status" value="1"/>
</dbReference>
<evidence type="ECO:0000313" key="4">
    <source>
        <dbReference type="EMBL" id="MEJ1248607.1"/>
    </source>
</evidence>
<dbReference type="SUPFAM" id="SSF54106">
    <property type="entry name" value="LysM domain"/>
    <property type="match status" value="1"/>
</dbReference>
<dbReference type="EMBL" id="JBBDHC010000003">
    <property type="protein sequence ID" value="MEJ1248607.1"/>
    <property type="molecule type" value="Genomic_DNA"/>
</dbReference>
<feature type="domain" description="LysM" evidence="3">
    <location>
        <begin position="437"/>
        <end position="482"/>
    </location>
</feature>
<dbReference type="InterPro" id="IPR018392">
    <property type="entry name" value="LysM"/>
</dbReference>
<evidence type="ECO:0000256" key="1">
    <source>
        <dbReference type="ARBA" id="ARBA00007734"/>
    </source>
</evidence>
<dbReference type="PROSITE" id="PS51782">
    <property type="entry name" value="LYSM"/>
    <property type="match status" value="1"/>
</dbReference>
<comment type="caution">
    <text evidence="4">The sequence shown here is derived from an EMBL/GenBank/DDBJ whole genome shotgun (WGS) entry which is preliminary data.</text>
</comment>
<dbReference type="SMART" id="SM00257">
    <property type="entry name" value="LysM"/>
    <property type="match status" value="1"/>
</dbReference>
<organism evidence="4 5">
    <name type="scientific">Denitratimonas tolerans</name>
    <dbReference type="NCBI Taxonomy" id="1338420"/>
    <lineage>
        <taxon>Bacteria</taxon>
        <taxon>Pseudomonadati</taxon>
        <taxon>Pseudomonadota</taxon>
        <taxon>Gammaproteobacteria</taxon>
        <taxon>Lysobacterales</taxon>
        <taxon>Lysobacteraceae</taxon>
        <taxon>Denitratimonas</taxon>
    </lineage>
</organism>
<dbReference type="Gene3D" id="3.10.350.10">
    <property type="entry name" value="LysM domain"/>
    <property type="match status" value="1"/>
</dbReference>
<feature type="chain" id="PRO_5043656551" evidence="2">
    <location>
        <begin position="17"/>
        <end position="488"/>
    </location>
</feature>
<dbReference type="InterPro" id="IPR036779">
    <property type="entry name" value="LysM_dom_sf"/>
</dbReference>
<sequence length="488" mass="52326">MRACLLLLILLLGACAATPGRPPTAVPVSDAGLNAIHARIDAATARFDDALSLYKSGDAAGAASEFGTARAELGMLADECLALAGCDVRRVLAAQDALLERQGRHLAGATEDAEPIDAADATLAGEGDSPVLLVMPEAARTVAILNGRDLARVIEVNEPVKAALEEWLTWMRPQLLDSWENYQYMRHLMFPAYEKTGLPEALLFGILAKESGGRVHAVSRAGAAGPLQFMPATGARFGLNRGGRFDLRFDPAQSARASAEYLNERFAELNGSLTLALAAYNGGEGRIARLSGKGARDFWSSQVFNALPAETREYVPMVMAAAWLFLHPERYNLSLPQLDPSPLPVTLEREMSINELAVCLGQSGNPRGWFRHLRNLNPRWEAGQRLPAGTELELPGAAREAYLRQCQDGPLLALSRELHDARPPVAPAIARGGTVGGSHVVKKGDSLHSIARKHGCKVATIARANAVHGPKYLIRPGQRLELAGCARG</sequence>
<comment type="similarity">
    <text evidence="1">Belongs to the transglycosylase Slt family.</text>
</comment>
<dbReference type="SUPFAM" id="SSF53955">
    <property type="entry name" value="Lysozyme-like"/>
    <property type="match status" value="1"/>
</dbReference>
<keyword evidence="5" id="KW-1185">Reference proteome</keyword>
<accession>A0AAW9QUX8</accession>
<evidence type="ECO:0000313" key="5">
    <source>
        <dbReference type="Proteomes" id="UP001364472"/>
    </source>
</evidence>
<evidence type="ECO:0000256" key="2">
    <source>
        <dbReference type="SAM" id="SignalP"/>
    </source>
</evidence>
<evidence type="ECO:0000259" key="3">
    <source>
        <dbReference type="PROSITE" id="PS51782"/>
    </source>
</evidence>
<dbReference type="PANTHER" id="PTHR37423:SF2">
    <property type="entry name" value="MEMBRANE-BOUND LYTIC MUREIN TRANSGLYCOSYLASE C"/>
    <property type="match status" value="1"/>
</dbReference>